<sequence>MPTDWPHEAQLVVEEILDKYAADVDRTGQLPRAHLDELARRGFYGLVTLQGITPDVLIDTAAALIAGCLSTGFVWAQHIGALRSVAWGANSTLRDQYMARMQTGDYRCGVSYAGARSTPTLFAQRSGSGDFIVTGTAPFVTGWGYIDAIATAVRIRDDAGESVATLLIPVKDIEGLSAEPLPLIAADASSTVRLTFDHTAVDAALAIDIKPVTALRSGTPAATDWFNGVLSLGVLSRCVRELKTLAAESAPAHETRYAHLRAQFTPALGNEHATYTLRADLAHAALDAAAAVVVATGSTATTPHSTPERLLRQATFALVCTTRAPIKTALLQQLTPPTP</sequence>
<dbReference type="KEGG" id="ntp:CRH09_20495"/>
<name>A0A291RLL5_9NOCA</name>
<dbReference type="InterPro" id="IPR046373">
    <property type="entry name" value="Acyl-CoA_Oxase/DH_mid-dom_sf"/>
</dbReference>
<evidence type="ECO:0008006" key="3">
    <source>
        <dbReference type="Google" id="ProtNLM"/>
    </source>
</evidence>
<dbReference type="EMBL" id="CP023778">
    <property type="protein sequence ID" value="ATL68205.1"/>
    <property type="molecule type" value="Genomic_DNA"/>
</dbReference>
<evidence type="ECO:0000313" key="2">
    <source>
        <dbReference type="Proteomes" id="UP000221961"/>
    </source>
</evidence>
<reference evidence="1 2" key="1">
    <citation type="submission" date="2017-10" db="EMBL/GenBank/DDBJ databases">
        <title>Comparative genomics between pathogenic Norcardia.</title>
        <authorList>
            <person name="Zeng L."/>
        </authorList>
    </citation>
    <scope>NUCLEOTIDE SEQUENCE [LARGE SCALE GENOMIC DNA]</scope>
    <source>
        <strain evidence="1 2">NC_YFY_NT001</strain>
    </source>
</reference>
<dbReference type="AlphaFoldDB" id="A0A291RLL5"/>
<dbReference type="InterPro" id="IPR037069">
    <property type="entry name" value="AcylCoA_DH/ox_N_sf"/>
</dbReference>
<dbReference type="GO" id="GO:0016627">
    <property type="term" value="F:oxidoreductase activity, acting on the CH-CH group of donors"/>
    <property type="evidence" value="ECO:0007669"/>
    <property type="project" value="InterPro"/>
</dbReference>
<dbReference type="InterPro" id="IPR009100">
    <property type="entry name" value="AcylCoA_DH/oxidase_NM_dom_sf"/>
</dbReference>
<dbReference type="Proteomes" id="UP000221961">
    <property type="component" value="Chromosome"/>
</dbReference>
<protein>
    <recommendedName>
        <fullName evidence="3">Acyl-CoA dehydrogenase</fullName>
    </recommendedName>
</protein>
<proteinExistence type="predicted"/>
<dbReference type="GeneID" id="88359736"/>
<dbReference type="SUPFAM" id="SSF56645">
    <property type="entry name" value="Acyl-CoA dehydrogenase NM domain-like"/>
    <property type="match status" value="1"/>
</dbReference>
<dbReference type="Gene3D" id="1.10.540.10">
    <property type="entry name" value="Acyl-CoA dehydrogenase/oxidase, N-terminal domain"/>
    <property type="match status" value="1"/>
</dbReference>
<evidence type="ECO:0000313" key="1">
    <source>
        <dbReference type="EMBL" id="ATL68205.1"/>
    </source>
</evidence>
<gene>
    <name evidence="1" type="ORF">CRH09_20495</name>
</gene>
<dbReference type="Gene3D" id="2.40.110.10">
    <property type="entry name" value="Butyryl-CoA Dehydrogenase, subunit A, domain 2"/>
    <property type="match status" value="1"/>
</dbReference>
<organism evidence="1 2">
    <name type="scientific">Nocardia terpenica</name>
    <dbReference type="NCBI Taxonomy" id="455432"/>
    <lineage>
        <taxon>Bacteria</taxon>
        <taxon>Bacillati</taxon>
        <taxon>Actinomycetota</taxon>
        <taxon>Actinomycetes</taxon>
        <taxon>Mycobacteriales</taxon>
        <taxon>Nocardiaceae</taxon>
        <taxon>Nocardia</taxon>
    </lineage>
</organism>
<accession>A0A291RLL5</accession>
<dbReference type="RefSeq" id="WP_098695306.1">
    <property type="nucleotide sequence ID" value="NZ_CP023778.1"/>
</dbReference>
<dbReference type="GO" id="GO:0050660">
    <property type="term" value="F:flavin adenine dinucleotide binding"/>
    <property type="evidence" value="ECO:0007669"/>
    <property type="project" value="InterPro"/>
</dbReference>